<evidence type="ECO:0000313" key="2">
    <source>
        <dbReference type="Proteomes" id="UP001523392"/>
    </source>
</evidence>
<keyword evidence="2" id="KW-1185">Reference proteome</keyword>
<dbReference type="SUPFAM" id="SSF54909">
    <property type="entry name" value="Dimeric alpha+beta barrel"/>
    <property type="match status" value="1"/>
</dbReference>
<dbReference type="Pfam" id="PF07237">
    <property type="entry name" value="DUF1428"/>
    <property type="match status" value="1"/>
</dbReference>
<evidence type="ECO:0000313" key="1">
    <source>
        <dbReference type="EMBL" id="MCO6415397.1"/>
    </source>
</evidence>
<dbReference type="EMBL" id="JAFIRR010000024">
    <property type="protein sequence ID" value="MCO6415397.1"/>
    <property type="molecule type" value="Genomic_DNA"/>
</dbReference>
<name>A0ABT1D168_9PROT</name>
<dbReference type="InterPro" id="IPR011008">
    <property type="entry name" value="Dimeric_a/b-barrel"/>
</dbReference>
<dbReference type="Gene3D" id="3.30.70.100">
    <property type="match status" value="1"/>
</dbReference>
<dbReference type="InterPro" id="IPR009874">
    <property type="entry name" value="DUF1428"/>
</dbReference>
<gene>
    <name evidence="1" type="ORF">JYK14_04295</name>
</gene>
<sequence length="121" mass="13493">MSGTRMGYVDGFVLAVPAANREEFRRHAAAAAPIFKEFGATRIVECWGDDVPDGKLTDFRGAVKAEPGEVVVFSWIEYPSKEVRDAVMQRMMADPRMKEMGEMPFDGKRMIFGGFLPIVEA</sequence>
<dbReference type="PIRSF" id="PIRSF007028">
    <property type="entry name" value="UCP007028"/>
    <property type="match status" value="1"/>
</dbReference>
<reference evidence="1 2" key="1">
    <citation type="submission" date="2021-12" db="EMBL/GenBank/DDBJ databases">
        <title>Siccirubricoccus leaddurans sp. nov., a high concentration Zn2+ tolerance bacterium.</title>
        <authorList>
            <person name="Cao Y."/>
        </authorList>
    </citation>
    <scope>NUCLEOTIDE SEQUENCE [LARGE SCALE GENOMIC DNA]</scope>
    <source>
        <strain evidence="1 2">KC 17139</strain>
    </source>
</reference>
<accession>A0ABT1D168</accession>
<comment type="caution">
    <text evidence="1">The sequence shown here is derived from an EMBL/GenBank/DDBJ whole genome shotgun (WGS) entry which is preliminary data.</text>
</comment>
<organism evidence="1 2">
    <name type="scientific">Siccirubricoccus soli</name>
    <dbReference type="NCBI Taxonomy" id="2899147"/>
    <lineage>
        <taxon>Bacteria</taxon>
        <taxon>Pseudomonadati</taxon>
        <taxon>Pseudomonadota</taxon>
        <taxon>Alphaproteobacteria</taxon>
        <taxon>Acetobacterales</taxon>
        <taxon>Roseomonadaceae</taxon>
        <taxon>Siccirubricoccus</taxon>
    </lineage>
</organism>
<protein>
    <submittedName>
        <fullName evidence="1">DUF1428 domain-containing protein</fullName>
    </submittedName>
</protein>
<proteinExistence type="predicted"/>
<dbReference type="Proteomes" id="UP001523392">
    <property type="component" value="Unassembled WGS sequence"/>
</dbReference>